<dbReference type="NCBIfam" id="TIGR00753">
    <property type="entry name" value="undec_PP_bacA"/>
    <property type="match status" value="1"/>
</dbReference>
<sequence length="264" mass="28770">MDIIQAISLALLQGLTEFLPISSSAHLILLPVILGWEDQGLAFDVAVHVGTLTAVVAYYRKDLLTIIAAWFGSFTGKGASDDSRLAWYVVLGTIPVGLAGLSMPHSLEESLRSPLVIATSTIVFAMLLWVSEKFAKERRTVVTLFDALLVGVFQAIALIPGTSRAGITITAGLFSGLQREQAARFSFLLSIPVIALAGMLKAFELFKSDIEVMWDFMAIGAAISCVVAYLTIGWFLKLLNRIGMIPFVWYRLALGIVLFVVFIR</sequence>
<keyword evidence="14" id="KW-0961">Cell wall biogenesis/degradation</keyword>
<dbReference type="InterPro" id="IPR003824">
    <property type="entry name" value="UppP"/>
</dbReference>
<evidence type="ECO:0000313" key="16">
    <source>
        <dbReference type="Proteomes" id="UP000305881"/>
    </source>
</evidence>
<evidence type="ECO:0000256" key="5">
    <source>
        <dbReference type="ARBA" id="ARBA00022475"/>
    </source>
</evidence>
<comment type="subcellular location">
    <subcellularLocation>
        <location evidence="1 14">Cell membrane</location>
        <topology evidence="1 14">Multi-pass membrane protein</topology>
    </subcellularLocation>
</comment>
<evidence type="ECO:0000256" key="14">
    <source>
        <dbReference type="HAMAP-Rule" id="MF_01006"/>
    </source>
</evidence>
<dbReference type="OrthoDB" id="9808289at2"/>
<reference evidence="16" key="1">
    <citation type="journal article" date="2019" name="J. Bacteriol.">
        <title>A Mutagenic Screen Identifies a TonB-Dependent Receptor Required for the Lanthanide Metal Switch in the Type I Methanotroph 'Methylotuvimicrobium buryatense' 5GB1C.</title>
        <authorList>
            <person name="Groom J.D."/>
            <person name="Ford S.M."/>
            <person name="Pesesky M.W."/>
            <person name="Lidstrom M.E."/>
        </authorList>
    </citation>
    <scope>NUCLEOTIDE SEQUENCE [LARGE SCALE GENOMIC DNA]</scope>
    <source>
        <strain evidence="16">5GB1C</strain>
    </source>
</reference>
<dbReference type="GO" id="GO:0009252">
    <property type="term" value="P:peptidoglycan biosynthetic process"/>
    <property type="evidence" value="ECO:0007669"/>
    <property type="project" value="UniProtKB-KW"/>
</dbReference>
<evidence type="ECO:0000256" key="13">
    <source>
        <dbReference type="ARBA" id="ARBA00047594"/>
    </source>
</evidence>
<accession>A0A4P9UP21</accession>
<dbReference type="AlphaFoldDB" id="A0A4P9UP21"/>
<dbReference type="Proteomes" id="UP000305881">
    <property type="component" value="Chromosome"/>
</dbReference>
<feature type="transmembrane region" description="Helical" evidence="14">
    <location>
        <begin position="111"/>
        <end position="130"/>
    </location>
</feature>
<dbReference type="GO" id="GO:0071555">
    <property type="term" value="P:cell wall organization"/>
    <property type="evidence" value="ECO:0007669"/>
    <property type="project" value="UniProtKB-KW"/>
</dbReference>
<dbReference type="GO" id="GO:0050380">
    <property type="term" value="F:undecaprenyl-diphosphatase activity"/>
    <property type="evidence" value="ECO:0007669"/>
    <property type="project" value="UniProtKB-UniRule"/>
</dbReference>
<evidence type="ECO:0000313" key="15">
    <source>
        <dbReference type="EMBL" id="QCW83098.1"/>
    </source>
</evidence>
<name>A0A4P9UP21_METBY</name>
<feature type="transmembrane region" description="Helical" evidence="14">
    <location>
        <begin position="85"/>
        <end position="105"/>
    </location>
</feature>
<keyword evidence="8 14" id="KW-1133">Transmembrane helix</keyword>
<dbReference type="PANTHER" id="PTHR30622">
    <property type="entry name" value="UNDECAPRENYL-DIPHOSPHATASE"/>
    <property type="match status" value="1"/>
</dbReference>
<evidence type="ECO:0000256" key="8">
    <source>
        <dbReference type="ARBA" id="ARBA00022989"/>
    </source>
</evidence>
<feature type="transmembrane region" description="Helical" evidence="14">
    <location>
        <begin position="212"/>
        <end position="236"/>
    </location>
</feature>
<comment type="miscellaneous">
    <text evidence="14">Bacitracin is thought to be involved in the inhibition of peptidoglycan synthesis by sequestering undecaprenyl diphosphate, thereby reducing the pool of lipid carrier available.</text>
</comment>
<keyword evidence="9 14" id="KW-0472">Membrane</keyword>
<evidence type="ECO:0000256" key="9">
    <source>
        <dbReference type="ARBA" id="ARBA00023136"/>
    </source>
</evidence>
<keyword evidence="5 14" id="KW-1003">Cell membrane</keyword>
<feature type="transmembrane region" description="Helical" evidence="14">
    <location>
        <begin position="182"/>
        <end position="200"/>
    </location>
</feature>
<feature type="transmembrane region" description="Helical" evidence="14">
    <location>
        <begin position="142"/>
        <end position="162"/>
    </location>
</feature>
<dbReference type="GO" id="GO:0046677">
    <property type="term" value="P:response to antibiotic"/>
    <property type="evidence" value="ECO:0007669"/>
    <property type="project" value="UniProtKB-UniRule"/>
</dbReference>
<dbReference type="NCBIfam" id="NF001393">
    <property type="entry name" value="PRK00281.2-4"/>
    <property type="match status" value="1"/>
</dbReference>
<evidence type="ECO:0000256" key="3">
    <source>
        <dbReference type="ARBA" id="ARBA00012374"/>
    </source>
</evidence>
<dbReference type="RefSeq" id="WP_017839038.1">
    <property type="nucleotide sequence ID" value="NZ_CP035467.1"/>
</dbReference>
<evidence type="ECO:0000256" key="12">
    <source>
        <dbReference type="ARBA" id="ARBA00032932"/>
    </source>
</evidence>
<evidence type="ECO:0000256" key="6">
    <source>
        <dbReference type="ARBA" id="ARBA00022692"/>
    </source>
</evidence>
<gene>
    <name evidence="14" type="primary">uppP</name>
    <name evidence="15" type="ORF">EQU24_13290</name>
</gene>
<evidence type="ECO:0000256" key="11">
    <source>
        <dbReference type="ARBA" id="ARBA00032707"/>
    </source>
</evidence>
<dbReference type="Pfam" id="PF02673">
    <property type="entry name" value="BacA"/>
    <property type="match status" value="1"/>
</dbReference>
<evidence type="ECO:0000256" key="4">
    <source>
        <dbReference type="ARBA" id="ARBA00021581"/>
    </source>
</evidence>
<evidence type="ECO:0000256" key="7">
    <source>
        <dbReference type="ARBA" id="ARBA00022801"/>
    </source>
</evidence>
<keyword evidence="10 14" id="KW-0046">Antibiotic resistance</keyword>
<dbReference type="EC" id="3.6.1.27" evidence="3 14"/>
<feature type="transmembrane region" description="Helical" evidence="14">
    <location>
        <begin position="242"/>
        <end position="263"/>
    </location>
</feature>
<comment type="catalytic activity">
    <reaction evidence="13 14">
        <text>di-trans,octa-cis-undecaprenyl diphosphate + H2O = di-trans,octa-cis-undecaprenyl phosphate + phosphate + H(+)</text>
        <dbReference type="Rhea" id="RHEA:28094"/>
        <dbReference type="ChEBI" id="CHEBI:15377"/>
        <dbReference type="ChEBI" id="CHEBI:15378"/>
        <dbReference type="ChEBI" id="CHEBI:43474"/>
        <dbReference type="ChEBI" id="CHEBI:58405"/>
        <dbReference type="ChEBI" id="CHEBI:60392"/>
        <dbReference type="EC" id="3.6.1.27"/>
    </reaction>
</comment>
<keyword evidence="16" id="KW-1185">Reference proteome</keyword>
<proteinExistence type="inferred from homology"/>
<comment type="function">
    <text evidence="14">Catalyzes the dephosphorylation of undecaprenyl diphosphate (UPP). Confers resistance to bacitracin.</text>
</comment>
<keyword evidence="14" id="KW-0573">Peptidoglycan synthesis</keyword>
<evidence type="ECO:0000256" key="2">
    <source>
        <dbReference type="ARBA" id="ARBA00010621"/>
    </source>
</evidence>
<dbReference type="HAMAP" id="MF_01006">
    <property type="entry name" value="Undec_diphosphatase"/>
    <property type="match status" value="1"/>
</dbReference>
<dbReference type="STRING" id="675511.GCA_000341735_00389"/>
<dbReference type="KEGG" id="mbur:EQU24_13290"/>
<dbReference type="GO" id="GO:0005886">
    <property type="term" value="C:plasma membrane"/>
    <property type="evidence" value="ECO:0007669"/>
    <property type="project" value="UniProtKB-SubCell"/>
</dbReference>
<evidence type="ECO:0000256" key="10">
    <source>
        <dbReference type="ARBA" id="ARBA00023251"/>
    </source>
</evidence>
<dbReference type="EMBL" id="CP035467">
    <property type="protein sequence ID" value="QCW83098.1"/>
    <property type="molecule type" value="Genomic_DNA"/>
</dbReference>
<evidence type="ECO:0000256" key="1">
    <source>
        <dbReference type="ARBA" id="ARBA00004651"/>
    </source>
</evidence>
<comment type="similarity">
    <text evidence="2 14">Belongs to the UppP family.</text>
</comment>
<dbReference type="PANTHER" id="PTHR30622:SF4">
    <property type="entry name" value="UNDECAPRENYL-DIPHOSPHATASE"/>
    <property type="match status" value="1"/>
</dbReference>
<organism evidence="15 16">
    <name type="scientific">Methylotuvimicrobium buryatense</name>
    <name type="common">Methylomicrobium buryatense</name>
    <dbReference type="NCBI Taxonomy" id="95641"/>
    <lineage>
        <taxon>Bacteria</taxon>
        <taxon>Pseudomonadati</taxon>
        <taxon>Pseudomonadota</taxon>
        <taxon>Gammaproteobacteria</taxon>
        <taxon>Methylococcales</taxon>
        <taxon>Methylococcaceae</taxon>
        <taxon>Methylotuvimicrobium</taxon>
    </lineage>
</organism>
<keyword evidence="7 14" id="KW-0378">Hydrolase</keyword>
<keyword evidence="6 14" id="KW-0812">Transmembrane</keyword>
<keyword evidence="14" id="KW-0133">Cell shape</keyword>
<protein>
    <recommendedName>
        <fullName evidence="4 14">Undecaprenyl-diphosphatase</fullName>
        <ecNumber evidence="3 14">3.6.1.27</ecNumber>
    </recommendedName>
    <alternativeName>
        <fullName evidence="12 14">Bacitracin resistance protein</fullName>
    </alternativeName>
    <alternativeName>
        <fullName evidence="11 14">Undecaprenyl pyrophosphate phosphatase</fullName>
    </alternativeName>
</protein>
<dbReference type="GO" id="GO:0008360">
    <property type="term" value="P:regulation of cell shape"/>
    <property type="evidence" value="ECO:0007669"/>
    <property type="project" value="UniProtKB-KW"/>
</dbReference>